<evidence type="ECO:0000313" key="2">
    <source>
        <dbReference type="EMBL" id="EPS63758.1"/>
    </source>
</evidence>
<feature type="region of interest" description="Disordered" evidence="1">
    <location>
        <begin position="157"/>
        <end position="178"/>
    </location>
</feature>
<proteinExistence type="predicted"/>
<dbReference type="AlphaFoldDB" id="S8DLH7"/>
<accession>S8DLH7</accession>
<reference evidence="2 3" key="1">
    <citation type="journal article" date="2013" name="BMC Genomics">
        <title>The miniature genome of a carnivorous plant Genlisea aurea contains a low number of genes and short non-coding sequences.</title>
        <authorList>
            <person name="Leushkin E.V."/>
            <person name="Sutormin R.A."/>
            <person name="Nabieva E.R."/>
            <person name="Penin A.A."/>
            <person name="Kondrashov A.S."/>
            <person name="Logacheva M.D."/>
        </authorList>
    </citation>
    <scope>NUCLEOTIDE SEQUENCE [LARGE SCALE GENOMIC DNA]</scope>
</reference>
<name>S8DLH7_9LAMI</name>
<keyword evidence="3" id="KW-1185">Reference proteome</keyword>
<feature type="region of interest" description="Disordered" evidence="1">
    <location>
        <begin position="122"/>
        <end position="145"/>
    </location>
</feature>
<organism evidence="2 3">
    <name type="scientific">Genlisea aurea</name>
    <dbReference type="NCBI Taxonomy" id="192259"/>
    <lineage>
        <taxon>Eukaryota</taxon>
        <taxon>Viridiplantae</taxon>
        <taxon>Streptophyta</taxon>
        <taxon>Embryophyta</taxon>
        <taxon>Tracheophyta</taxon>
        <taxon>Spermatophyta</taxon>
        <taxon>Magnoliopsida</taxon>
        <taxon>eudicotyledons</taxon>
        <taxon>Gunneridae</taxon>
        <taxon>Pentapetalae</taxon>
        <taxon>asterids</taxon>
        <taxon>lamiids</taxon>
        <taxon>Lamiales</taxon>
        <taxon>Lentibulariaceae</taxon>
        <taxon>Genlisea</taxon>
    </lineage>
</organism>
<gene>
    <name evidence="2" type="ORF">M569_11026</name>
</gene>
<dbReference type="EMBL" id="AUSU01005257">
    <property type="protein sequence ID" value="EPS63758.1"/>
    <property type="molecule type" value="Genomic_DNA"/>
</dbReference>
<evidence type="ECO:0000313" key="3">
    <source>
        <dbReference type="Proteomes" id="UP000015453"/>
    </source>
</evidence>
<evidence type="ECO:0000256" key="1">
    <source>
        <dbReference type="SAM" id="MobiDB-lite"/>
    </source>
</evidence>
<dbReference type="Proteomes" id="UP000015453">
    <property type="component" value="Unassembled WGS sequence"/>
</dbReference>
<sequence>MRCLARHRLREGFGVAGYNPRGIQTGIRIRHVDWARDVSSKNYHRMKQFPWQIPWPALCPQLEIGHVSLPSPSPDSSRSSRRISKPLVNFGAKFAPNLQHGASVWYSHFGYPSLNFGGWVPAENPPPSEKRSHGSRSQYSPPQCSDPFILRMTSDSLTHGSATPKAGRGGGEPEDGGMVVSRALDGGIGWNIGFLHYFKMGSPVGIASHNEMGGSGFPHIPANRWHTSRVALGDSGAGQWLPADHFPPPGRGATSRGG</sequence>
<comment type="caution">
    <text evidence="2">The sequence shown here is derived from an EMBL/GenBank/DDBJ whole genome shotgun (WGS) entry which is preliminary data.</text>
</comment>
<protein>
    <submittedName>
        <fullName evidence="2">Uncharacterized protein</fullName>
    </submittedName>
</protein>
<feature type="region of interest" description="Disordered" evidence="1">
    <location>
        <begin position="239"/>
        <end position="258"/>
    </location>
</feature>